<reference evidence="11 12" key="1">
    <citation type="journal article" date="2015" name="Genome Biol. Evol.">
        <title>Phylogenomic analyses indicate that early fungi evolved digesting cell walls of algal ancestors of land plants.</title>
        <authorList>
            <person name="Chang Y."/>
            <person name="Wang S."/>
            <person name="Sekimoto S."/>
            <person name="Aerts A.L."/>
            <person name="Choi C."/>
            <person name="Clum A."/>
            <person name="LaButti K.M."/>
            <person name="Lindquist E.A."/>
            <person name="Yee Ngan C."/>
            <person name="Ohm R.A."/>
            <person name="Salamov A.A."/>
            <person name="Grigoriev I.V."/>
            <person name="Spatafora J.W."/>
            <person name="Berbee M.L."/>
        </authorList>
    </citation>
    <scope>NUCLEOTIDE SEQUENCE [LARGE SCALE GENOMIC DNA]</scope>
    <source>
        <strain evidence="11 12">JEL478</strain>
    </source>
</reference>
<evidence type="ECO:0000256" key="1">
    <source>
        <dbReference type="ARBA" id="ARBA00001933"/>
    </source>
</evidence>
<dbReference type="InterPro" id="IPR015424">
    <property type="entry name" value="PyrdxlP-dep_Trfase"/>
</dbReference>
<dbReference type="SUPFAM" id="SSF53383">
    <property type="entry name" value="PLP-dependent transferases"/>
    <property type="match status" value="1"/>
</dbReference>
<dbReference type="Gene3D" id="3.40.640.10">
    <property type="entry name" value="Type I PLP-dependent aspartate aminotransferase-like (Major domain)"/>
    <property type="match status" value="1"/>
</dbReference>
<feature type="modified residue" description="N6-(pyridoxal phosphate)lysine" evidence="8">
    <location>
        <position position="264"/>
    </location>
</feature>
<evidence type="ECO:0000256" key="7">
    <source>
        <dbReference type="ARBA" id="ARBA00029853"/>
    </source>
</evidence>
<dbReference type="Proteomes" id="UP000070544">
    <property type="component" value="Unassembled WGS sequence"/>
</dbReference>
<evidence type="ECO:0000256" key="3">
    <source>
        <dbReference type="ARBA" id="ARBA00009077"/>
    </source>
</evidence>
<dbReference type="OMA" id="YKQDGVG"/>
<name>A0A139AKK6_GONPJ</name>
<keyword evidence="12" id="KW-1185">Reference proteome</keyword>
<sequence length="449" mass="48164">MATRTTLVSVTEQLGALNLNGESHAQEQAQTNGTHGSGHDGQGFGTLAVHAGQTPDPVTGAVIPSISLSTTFLQRAPNDPIGGYDYSRAGNPTRANFEEAVAKLEKGTKALAYASGSAATSTIINMIPTGSHVILVNDVYGGTFRYMTKVASQNGIEFDFVELTEPNNIEKYIKPNTRLVWCETPTNPTLRLVDIRAISTIIARYNSDPKFAPAPTRDPPLPPPPTPQDGIPRITFVIDNTFMSPYNQNPLTLGADVVVHSVTKYLGGHSDVVMGVAVTSNPAIYARLKFLQNAIGAIPSPFDCWLAHRGLKTLHLRMQAHERNALRVATYLSSHAKVIEAIYPGLPSHPQHELAKRQQKGFGGMVSFMIKGGKEEASRFLSGLKLFALAESLGGVESLAELPSQMTHASLTPEARAALGVTDSLVRLSVGVEEIDDLIGDLEQALVKV</sequence>
<dbReference type="GO" id="GO:0004123">
    <property type="term" value="F:cystathionine gamma-lyase activity"/>
    <property type="evidence" value="ECO:0007669"/>
    <property type="project" value="EnsemblFungi"/>
</dbReference>
<evidence type="ECO:0000256" key="2">
    <source>
        <dbReference type="ARBA" id="ARBA00005038"/>
    </source>
</evidence>
<dbReference type="GO" id="GO:0047804">
    <property type="term" value="F:cysteine-S-conjugate beta-lyase activity"/>
    <property type="evidence" value="ECO:0007669"/>
    <property type="project" value="EnsemblFungi"/>
</dbReference>
<evidence type="ECO:0000256" key="6">
    <source>
        <dbReference type="ARBA" id="ARBA00023192"/>
    </source>
</evidence>
<feature type="compositionally biased region" description="Polar residues" evidence="10">
    <location>
        <begin position="24"/>
        <end position="34"/>
    </location>
</feature>
<dbReference type="GO" id="GO:0005737">
    <property type="term" value="C:cytoplasm"/>
    <property type="evidence" value="ECO:0007669"/>
    <property type="project" value="TreeGrafter"/>
</dbReference>
<dbReference type="EC" id="4.4.1.1" evidence="4"/>
<dbReference type="PIRSF" id="PIRSF001434">
    <property type="entry name" value="CGS"/>
    <property type="match status" value="1"/>
</dbReference>
<dbReference type="GO" id="GO:0019346">
    <property type="term" value="P:transsulfuration"/>
    <property type="evidence" value="ECO:0007669"/>
    <property type="project" value="EnsemblFungi"/>
</dbReference>
<feature type="region of interest" description="Disordered" evidence="10">
    <location>
        <begin position="24"/>
        <end position="48"/>
    </location>
</feature>
<feature type="region of interest" description="Disordered" evidence="10">
    <location>
        <begin position="209"/>
        <end position="230"/>
    </location>
</feature>
<dbReference type="GO" id="GO:1904828">
    <property type="term" value="P:positive regulation of hydrogen sulfide biosynthetic process"/>
    <property type="evidence" value="ECO:0007669"/>
    <property type="project" value="EnsemblFungi"/>
</dbReference>
<dbReference type="InterPro" id="IPR000277">
    <property type="entry name" value="Cys/Met-Metab_PyrdxlP-dep_enz"/>
</dbReference>
<keyword evidence="5 8" id="KW-0663">Pyridoxal phosphate</keyword>
<keyword evidence="11" id="KW-0456">Lyase</keyword>
<organism evidence="11 12">
    <name type="scientific">Gonapodya prolifera (strain JEL478)</name>
    <name type="common">Monoblepharis prolifera</name>
    <dbReference type="NCBI Taxonomy" id="1344416"/>
    <lineage>
        <taxon>Eukaryota</taxon>
        <taxon>Fungi</taxon>
        <taxon>Fungi incertae sedis</taxon>
        <taxon>Chytridiomycota</taxon>
        <taxon>Chytridiomycota incertae sedis</taxon>
        <taxon>Monoblepharidomycetes</taxon>
        <taxon>Monoblepharidales</taxon>
        <taxon>Gonapodyaceae</taxon>
        <taxon>Gonapodya</taxon>
    </lineage>
</organism>
<dbReference type="OrthoDB" id="3512640at2759"/>
<dbReference type="STRING" id="1344416.A0A139AKK6"/>
<dbReference type="GO" id="GO:0019343">
    <property type="term" value="P:cysteine biosynthetic process via cystathionine"/>
    <property type="evidence" value="ECO:0007669"/>
    <property type="project" value="EnsemblFungi"/>
</dbReference>
<proteinExistence type="inferred from homology"/>
<feature type="compositionally biased region" description="Gly residues" evidence="10">
    <location>
        <begin position="35"/>
        <end position="44"/>
    </location>
</feature>
<dbReference type="PANTHER" id="PTHR11808:SF15">
    <property type="entry name" value="CYSTATHIONINE GAMMA-LYASE"/>
    <property type="match status" value="1"/>
</dbReference>
<evidence type="ECO:0000256" key="4">
    <source>
        <dbReference type="ARBA" id="ARBA00012085"/>
    </source>
</evidence>
<protein>
    <recommendedName>
        <fullName evidence="4">cystathionine gamma-lyase</fullName>
        <ecNumber evidence="4">4.4.1.1</ecNumber>
    </recommendedName>
    <alternativeName>
        <fullName evidence="7">Gamma-cystathionase</fullName>
    </alternativeName>
</protein>
<evidence type="ECO:0000313" key="12">
    <source>
        <dbReference type="Proteomes" id="UP000070544"/>
    </source>
</evidence>
<evidence type="ECO:0000313" key="11">
    <source>
        <dbReference type="EMBL" id="KXS17228.1"/>
    </source>
</evidence>
<comment type="pathway">
    <text evidence="2">Amino-acid biosynthesis; L-cysteine biosynthesis; L-cysteine from L-homocysteine and L-serine: step 2/2.</text>
</comment>
<evidence type="ECO:0000256" key="10">
    <source>
        <dbReference type="SAM" id="MobiDB-lite"/>
    </source>
</evidence>
<dbReference type="InterPro" id="IPR015422">
    <property type="entry name" value="PyrdxlP-dep_Trfase_small"/>
</dbReference>
<feature type="compositionally biased region" description="Pro residues" evidence="10">
    <location>
        <begin position="216"/>
        <end position="227"/>
    </location>
</feature>
<evidence type="ECO:0000256" key="8">
    <source>
        <dbReference type="PIRSR" id="PIRSR001434-2"/>
    </source>
</evidence>
<dbReference type="Pfam" id="PF01053">
    <property type="entry name" value="Cys_Met_Meta_PP"/>
    <property type="match status" value="2"/>
</dbReference>
<evidence type="ECO:0000256" key="9">
    <source>
        <dbReference type="RuleBase" id="RU362118"/>
    </source>
</evidence>
<dbReference type="PANTHER" id="PTHR11808">
    <property type="entry name" value="TRANS-SULFURATION ENZYME FAMILY MEMBER"/>
    <property type="match status" value="1"/>
</dbReference>
<dbReference type="CDD" id="cd00614">
    <property type="entry name" value="CGS_like"/>
    <property type="match status" value="1"/>
</dbReference>
<dbReference type="EMBL" id="KQ965748">
    <property type="protein sequence ID" value="KXS17228.1"/>
    <property type="molecule type" value="Genomic_DNA"/>
</dbReference>
<dbReference type="GO" id="GO:0030170">
    <property type="term" value="F:pyridoxal phosphate binding"/>
    <property type="evidence" value="ECO:0007669"/>
    <property type="project" value="InterPro"/>
</dbReference>
<comment type="cofactor">
    <cofactor evidence="1 9">
        <name>pyridoxal 5'-phosphate</name>
        <dbReference type="ChEBI" id="CHEBI:597326"/>
    </cofactor>
</comment>
<dbReference type="InterPro" id="IPR015421">
    <property type="entry name" value="PyrdxlP-dep_Trfase_major"/>
</dbReference>
<comment type="similarity">
    <text evidence="3 9">Belongs to the trans-sulfuration enzymes family.</text>
</comment>
<dbReference type="Gene3D" id="3.90.1150.10">
    <property type="entry name" value="Aspartate Aminotransferase, domain 1"/>
    <property type="match status" value="1"/>
</dbReference>
<keyword evidence="6" id="KW-0198">Cysteine biosynthesis</keyword>
<accession>A0A139AKK6</accession>
<dbReference type="AlphaFoldDB" id="A0A139AKK6"/>
<dbReference type="FunFam" id="3.90.1150.10:FF:000008">
    <property type="entry name" value="Cystathionine gamma-synthase"/>
    <property type="match status" value="1"/>
</dbReference>
<keyword evidence="6" id="KW-0028">Amino-acid biosynthesis</keyword>
<evidence type="ECO:0000256" key="5">
    <source>
        <dbReference type="ARBA" id="ARBA00022898"/>
    </source>
</evidence>
<gene>
    <name evidence="11" type="ORF">M427DRAFT_133660</name>
</gene>